<evidence type="ECO:0000313" key="2">
    <source>
        <dbReference type="EMBL" id="AKA34858.1"/>
    </source>
</evidence>
<dbReference type="HOGENOM" id="CLU_119003_0_0_10"/>
<organism evidence="2 3">
    <name type="scientific">Flagellimonas lutaonensis</name>
    <dbReference type="NCBI Taxonomy" id="516051"/>
    <lineage>
        <taxon>Bacteria</taxon>
        <taxon>Pseudomonadati</taxon>
        <taxon>Bacteroidota</taxon>
        <taxon>Flavobacteriia</taxon>
        <taxon>Flavobacteriales</taxon>
        <taxon>Flavobacteriaceae</taxon>
        <taxon>Flagellimonas</taxon>
    </lineage>
</organism>
<dbReference type="OrthoDB" id="1493222at2"/>
<evidence type="ECO:0008006" key="4">
    <source>
        <dbReference type="Google" id="ProtNLM"/>
    </source>
</evidence>
<reference evidence="2 3" key="1">
    <citation type="submission" date="2015-03" db="EMBL/GenBank/DDBJ databases">
        <title>Complete genome sequence of Muricauda lutaonensis CC-HSB-11T, isolated from a coastal hot spring.</title>
        <authorList>
            <person name="Kim K.M."/>
        </authorList>
    </citation>
    <scope>NUCLEOTIDE SEQUENCE [LARGE SCALE GENOMIC DNA]</scope>
    <source>
        <strain evidence="2 3">CC-HSB-11</strain>
    </source>
</reference>
<dbReference type="AlphaFoldDB" id="A0A0D5YSL5"/>
<dbReference type="RefSeq" id="WP_045801571.1">
    <property type="nucleotide sequence ID" value="NZ_CP011071.1"/>
</dbReference>
<name>A0A0D5YSL5_9FLAO</name>
<sequence length="186" mass="20641">MDFGNINIWCWLIPLLVGAICGILGYLLGKGSGTAIDQSTELTTLQKKNTQLRSELDACNEKVSKQYQNAQNTPTEASSMAAAPTAHTFDAEAAKVAFGKKVKQDDLKIVEGIGPKIEQLFHSFDIKTWKALSETSVAKCQEVLDSGGDRYRIHDPSSWPMQAKMAYEGMWKELVKWQDDHKAGKF</sequence>
<gene>
    <name evidence="2" type="ORF">VC82_1222</name>
</gene>
<keyword evidence="3" id="KW-1185">Reference proteome</keyword>
<evidence type="ECO:0000256" key="1">
    <source>
        <dbReference type="SAM" id="Phobius"/>
    </source>
</evidence>
<dbReference type="STRING" id="516051.VC82_1222"/>
<dbReference type="EMBL" id="CP011071">
    <property type="protein sequence ID" value="AKA34858.1"/>
    <property type="molecule type" value="Genomic_DNA"/>
</dbReference>
<dbReference type="PATRIC" id="fig|516051.4.peg.1264"/>
<dbReference type="KEGG" id="mlt:VC82_1222"/>
<keyword evidence="1" id="KW-0812">Transmembrane</keyword>
<keyword evidence="1" id="KW-0472">Membrane</keyword>
<dbReference type="Proteomes" id="UP000032726">
    <property type="component" value="Chromosome"/>
</dbReference>
<keyword evidence="1" id="KW-1133">Transmembrane helix</keyword>
<accession>A0A0D5YSL5</accession>
<evidence type="ECO:0000313" key="3">
    <source>
        <dbReference type="Proteomes" id="UP000032726"/>
    </source>
</evidence>
<proteinExistence type="predicted"/>
<protein>
    <recommendedName>
        <fullName evidence="4">LSU ribosomal protein L21p</fullName>
    </recommendedName>
</protein>
<feature type="transmembrane region" description="Helical" evidence="1">
    <location>
        <begin position="6"/>
        <end position="28"/>
    </location>
</feature>